<evidence type="ECO:0000256" key="10">
    <source>
        <dbReference type="ARBA" id="ARBA00023237"/>
    </source>
</evidence>
<dbReference type="OrthoDB" id="9782587at2"/>
<dbReference type="Pfam" id="PF07715">
    <property type="entry name" value="Plug"/>
    <property type="match status" value="1"/>
</dbReference>
<evidence type="ECO:0000256" key="12">
    <source>
        <dbReference type="RuleBase" id="RU003357"/>
    </source>
</evidence>
<proteinExistence type="inferred from homology"/>
<evidence type="ECO:0000256" key="1">
    <source>
        <dbReference type="ARBA" id="ARBA00004571"/>
    </source>
</evidence>
<keyword evidence="15" id="KW-0675">Receptor</keyword>
<dbReference type="SUPFAM" id="SSF56935">
    <property type="entry name" value="Porins"/>
    <property type="match status" value="1"/>
</dbReference>
<feature type="domain" description="TonB-dependent receptor-like beta-barrel" evidence="13">
    <location>
        <begin position="276"/>
        <end position="721"/>
    </location>
</feature>
<keyword evidence="2 11" id="KW-0813">Transport</keyword>
<evidence type="ECO:0000256" key="9">
    <source>
        <dbReference type="ARBA" id="ARBA00023136"/>
    </source>
</evidence>
<sequence length="763" mass="86038">MHQYRTLTLILILFTTHLFGQSSSVTGRILDIYNTPLQNVEVTNTAKQQFFSNANGYFELPKEGIYTFSKEGYHFQNLKLRSGKLYLIKLKPNTSQLNEVIVNANHIPKKLKNTSTSISIISTEDIERSNNINITSSLNRTPGIFMQTGALNTNRITILGIGSRNLFGTSKIRAYFKDIPLTDGSGNTALEDFELGSIGRIEVNKGAVSSIYGAGLGGTITLMPKPTIFGHHNLNNEFTFGSFGLLKNLTQLNLHTKKSGFNLTYSTTESEGYRDNNTYNRQTLTFNSTHFLTPKNELAILGSFVDLKAFIPSSLNEDDYLNTPTKAAFTWNSAKGFEDTQRGILGISWTHSFKPNLKQITSIFSSFRDGYEPRPFNILQENTKAYGIRSRLLGDSKLFNQNLKWTLGGEFFKDIHTYSTFENLYQDFPPGNGSVKGNELSNFKENRSYYNIFSEINQNLSKKTIVSFGINLNKTSYTLDDRYTVSQNNADQSGSYDFNVIVSPKFGLSHQFSRYSTFYANVSHGFSPISLEETLLPDGQINNSLKPETGWNFEIGSRGNAFNQKLQYTLSLYRLSVKNLLVARRTSEDQFIGINAGKTHHDGIEASLNYKVISSPFFNLNTTINATLNRYKFEDFVDDENDYSGNDLTGVPKEVINAIIDFSSRLNIYGNINFQYVGRIPITDSNNLYSDNYTITNLKLGFKKNINKNLKTNLFIGLNNIFDTKYASQILINASGFGGRAPRYYYPGNPFNYFGGINFNYSF</sequence>
<dbReference type="GO" id="GO:0009279">
    <property type="term" value="C:cell outer membrane"/>
    <property type="evidence" value="ECO:0007669"/>
    <property type="project" value="UniProtKB-SubCell"/>
</dbReference>
<feature type="domain" description="TonB-dependent receptor plug" evidence="14">
    <location>
        <begin position="111"/>
        <end position="218"/>
    </location>
</feature>
<accession>A0A5D0IN54</accession>
<dbReference type="Gene3D" id="2.170.130.10">
    <property type="entry name" value="TonB-dependent receptor, plug domain"/>
    <property type="match status" value="1"/>
</dbReference>
<keyword evidence="6" id="KW-0408">Iron</keyword>
<evidence type="ECO:0000256" key="11">
    <source>
        <dbReference type="PROSITE-ProRule" id="PRU01360"/>
    </source>
</evidence>
<keyword evidence="16" id="KW-1185">Reference proteome</keyword>
<evidence type="ECO:0000259" key="14">
    <source>
        <dbReference type="Pfam" id="PF07715"/>
    </source>
</evidence>
<name>A0A5D0IN54_9FLAO</name>
<dbReference type="PANTHER" id="PTHR32552:SF81">
    <property type="entry name" value="TONB-DEPENDENT OUTER MEMBRANE RECEPTOR"/>
    <property type="match status" value="1"/>
</dbReference>
<keyword evidence="8 12" id="KW-0798">TonB box</keyword>
<dbReference type="InterPro" id="IPR012910">
    <property type="entry name" value="Plug_dom"/>
</dbReference>
<organism evidence="15 16">
    <name type="scientific">Seonamhaeicola marinus</name>
    <dbReference type="NCBI Taxonomy" id="1912246"/>
    <lineage>
        <taxon>Bacteria</taxon>
        <taxon>Pseudomonadati</taxon>
        <taxon>Bacteroidota</taxon>
        <taxon>Flavobacteriia</taxon>
        <taxon>Flavobacteriales</taxon>
        <taxon>Flavobacteriaceae</taxon>
    </lineage>
</organism>
<dbReference type="GO" id="GO:0006826">
    <property type="term" value="P:iron ion transport"/>
    <property type="evidence" value="ECO:0007669"/>
    <property type="project" value="UniProtKB-KW"/>
</dbReference>
<evidence type="ECO:0000256" key="4">
    <source>
        <dbReference type="ARBA" id="ARBA00022496"/>
    </source>
</evidence>
<dbReference type="InterPro" id="IPR000531">
    <property type="entry name" value="Beta-barrel_TonB"/>
</dbReference>
<dbReference type="RefSeq" id="WP_148541115.1">
    <property type="nucleotide sequence ID" value="NZ_VSDQ01000409.1"/>
</dbReference>
<dbReference type="InterPro" id="IPR039426">
    <property type="entry name" value="TonB-dep_rcpt-like"/>
</dbReference>
<dbReference type="InterPro" id="IPR036942">
    <property type="entry name" value="Beta-barrel_TonB_sf"/>
</dbReference>
<keyword evidence="3 11" id="KW-1134">Transmembrane beta strand</keyword>
<dbReference type="PANTHER" id="PTHR32552">
    <property type="entry name" value="FERRICHROME IRON RECEPTOR-RELATED"/>
    <property type="match status" value="1"/>
</dbReference>
<evidence type="ECO:0000256" key="2">
    <source>
        <dbReference type="ARBA" id="ARBA00022448"/>
    </source>
</evidence>
<keyword evidence="7" id="KW-0406">Ion transport</keyword>
<dbReference type="EMBL" id="VSDQ01000409">
    <property type="protein sequence ID" value="TYA84479.1"/>
    <property type="molecule type" value="Genomic_DNA"/>
</dbReference>
<dbReference type="AlphaFoldDB" id="A0A5D0IN54"/>
<comment type="subcellular location">
    <subcellularLocation>
        <location evidence="1 11">Cell outer membrane</location>
        <topology evidence="1 11">Multi-pass membrane protein</topology>
    </subcellularLocation>
</comment>
<keyword evidence="5 11" id="KW-0812">Transmembrane</keyword>
<keyword evidence="9 11" id="KW-0472">Membrane</keyword>
<dbReference type="Gene3D" id="2.40.170.20">
    <property type="entry name" value="TonB-dependent receptor, beta-barrel domain"/>
    <property type="match status" value="1"/>
</dbReference>
<evidence type="ECO:0000256" key="5">
    <source>
        <dbReference type="ARBA" id="ARBA00022692"/>
    </source>
</evidence>
<keyword evidence="4" id="KW-0410">Iron transport</keyword>
<protein>
    <submittedName>
        <fullName evidence="15">TonB-dependent receptor</fullName>
    </submittedName>
</protein>
<evidence type="ECO:0000256" key="3">
    <source>
        <dbReference type="ARBA" id="ARBA00022452"/>
    </source>
</evidence>
<evidence type="ECO:0000256" key="7">
    <source>
        <dbReference type="ARBA" id="ARBA00023065"/>
    </source>
</evidence>
<dbReference type="InterPro" id="IPR037066">
    <property type="entry name" value="Plug_dom_sf"/>
</dbReference>
<dbReference type="Proteomes" id="UP000323930">
    <property type="component" value="Unassembled WGS sequence"/>
</dbReference>
<gene>
    <name evidence="15" type="ORF">FUA24_06825</name>
</gene>
<comment type="similarity">
    <text evidence="11 12">Belongs to the TonB-dependent receptor family.</text>
</comment>
<dbReference type="PROSITE" id="PS52016">
    <property type="entry name" value="TONB_DEPENDENT_REC_3"/>
    <property type="match status" value="1"/>
</dbReference>
<reference evidence="15 16" key="1">
    <citation type="submission" date="2019-08" db="EMBL/GenBank/DDBJ databases">
        <title>Seonamhaeicola sediminis sp. nov., isolated from marine sediment.</title>
        <authorList>
            <person name="Cao W.R."/>
        </authorList>
    </citation>
    <scope>NUCLEOTIDE SEQUENCE [LARGE SCALE GENOMIC DNA]</scope>
    <source>
        <strain evidence="15 16">B011</strain>
    </source>
</reference>
<evidence type="ECO:0000259" key="13">
    <source>
        <dbReference type="Pfam" id="PF00593"/>
    </source>
</evidence>
<evidence type="ECO:0000256" key="8">
    <source>
        <dbReference type="ARBA" id="ARBA00023077"/>
    </source>
</evidence>
<evidence type="ECO:0000313" key="16">
    <source>
        <dbReference type="Proteomes" id="UP000323930"/>
    </source>
</evidence>
<dbReference type="Pfam" id="PF00593">
    <property type="entry name" value="TonB_dep_Rec_b-barrel"/>
    <property type="match status" value="1"/>
</dbReference>
<evidence type="ECO:0000313" key="15">
    <source>
        <dbReference type="EMBL" id="TYA84479.1"/>
    </source>
</evidence>
<keyword evidence="10 11" id="KW-0998">Cell outer membrane</keyword>
<evidence type="ECO:0000256" key="6">
    <source>
        <dbReference type="ARBA" id="ARBA00023004"/>
    </source>
</evidence>
<comment type="caution">
    <text evidence="15">The sequence shown here is derived from an EMBL/GenBank/DDBJ whole genome shotgun (WGS) entry which is preliminary data.</text>
</comment>